<dbReference type="PANTHER" id="PTHR12138:SF162">
    <property type="entry name" value="CHROMOSOME UNDETERMINED SCAFFOLD_275, WHOLE GENOME SHOTGUN SEQUENCE"/>
    <property type="match status" value="1"/>
</dbReference>
<evidence type="ECO:0000313" key="2">
    <source>
        <dbReference type="Ensembl" id="ENSMFAP00000049985.1"/>
    </source>
</evidence>
<evidence type="ECO:0000313" key="3">
    <source>
        <dbReference type="Proteomes" id="UP000233100"/>
    </source>
</evidence>
<dbReference type="Proteomes" id="UP000233100">
    <property type="component" value="Chromosome 15"/>
</dbReference>
<evidence type="ECO:0008006" key="4">
    <source>
        <dbReference type="Google" id="ProtNLM"/>
    </source>
</evidence>
<name>A0A7N9IAV0_MACFA</name>
<keyword evidence="3" id="KW-1185">Reference proteome</keyword>
<reference evidence="2 3" key="1">
    <citation type="submission" date="2013-03" db="EMBL/GenBank/DDBJ databases">
        <authorList>
            <person name="Warren W."/>
            <person name="Wilson R.K."/>
        </authorList>
    </citation>
    <scope>NUCLEOTIDE SEQUENCE</scope>
</reference>
<feature type="signal peptide" evidence="1">
    <location>
        <begin position="1"/>
        <end position="27"/>
    </location>
</feature>
<feature type="chain" id="PRO_5031486271" description="Secreted protein" evidence="1">
    <location>
        <begin position="28"/>
        <end position="123"/>
    </location>
</feature>
<sequence length="123" mass="12746">MASVSPPGKSLGLFSSLLLSPLDLSWGKGTPMAPTASLLSAGFLGGSWGDGVSLLLPRPEYCGAISAHCSLRLPGSSNAPASASQAVETIGAHHTQLTFVFLVETGFHHVGQAAVQWYDHSSW</sequence>
<proteinExistence type="predicted"/>
<keyword evidence="1" id="KW-0732">Signal</keyword>
<organism evidence="2 3">
    <name type="scientific">Macaca fascicularis</name>
    <name type="common">Crab-eating macaque</name>
    <name type="synonym">Cynomolgus monkey</name>
    <dbReference type="NCBI Taxonomy" id="9541"/>
    <lineage>
        <taxon>Eukaryota</taxon>
        <taxon>Metazoa</taxon>
        <taxon>Chordata</taxon>
        <taxon>Craniata</taxon>
        <taxon>Vertebrata</taxon>
        <taxon>Euteleostomi</taxon>
        <taxon>Mammalia</taxon>
        <taxon>Eutheria</taxon>
        <taxon>Euarchontoglires</taxon>
        <taxon>Primates</taxon>
        <taxon>Haplorrhini</taxon>
        <taxon>Catarrhini</taxon>
        <taxon>Cercopithecidae</taxon>
        <taxon>Cercopithecinae</taxon>
        <taxon>Macaca</taxon>
    </lineage>
</organism>
<protein>
    <recommendedName>
        <fullName evidence="4">Secreted protein</fullName>
    </recommendedName>
</protein>
<evidence type="ECO:0000256" key="1">
    <source>
        <dbReference type="SAM" id="SignalP"/>
    </source>
</evidence>
<reference evidence="2" key="3">
    <citation type="submission" date="2025-09" db="UniProtKB">
        <authorList>
            <consortium name="Ensembl"/>
        </authorList>
    </citation>
    <scope>IDENTIFICATION</scope>
</reference>
<reference evidence="2" key="2">
    <citation type="submission" date="2025-08" db="UniProtKB">
        <authorList>
            <consortium name="Ensembl"/>
        </authorList>
    </citation>
    <scope>IDENTIFICATION</scope>
</reference>
<dbReference type="PANTHER" id="PTHR12138">
    <property type="entry name" value="PRIMATE-EXPANDED PROTEIN FAMILY"/>
    <property type="match status" value="1"/>
</dbReference>
<dbReference type="AlphaFoldDB" id="A0A7N9IAV0"/>
<accession>A0A7N9IAV0</accession>
<dbReference type="GeneTree" id="ENSGT01150000286943"/>
<dbReference type="Ensembl" id="ENSMFAT00000097273.1">
    <property type="protein sequence ID" value="ENSMFAP00000049985.1"/>
    <property type="gene ID" value="ENSMFAG00000060062.1"/>
</dbReference>